<proteinExistence type="predicted"/>
<reference evidence="1 2" key="1">
    <citation type="submission" date="2018-05" db="EMBL/GenBank/DDBJ databases">
        <title>Legionella qingyii sp.nov., whole genome shotgun sequence.</title>
        <authorList>
            <person name="Wu H."/>
            <person name="Zhu Q."/>
            <person name="Hu C."/>
        </authorList>
    </citation>
    <scope>NUCLEOTIDE SEQUENCE [LARGE SCALE GENOMIC DNA]</scope>
    <source>
        <strain evidence="1 2">HEB18</strain>
    </source>
</reference>
<protein>
    <submittedName>
        <fullName evidence="1">Uncharacterized protein</fullName>
    </submittedName>
</protein>
<name>A0A317U1M0_9GAMM</name>
<evidence type="ECO:0000313" key="1">
    <source>
        <dbReference type="EMBL" id="PWY55933.1"/>
    </source>
</evidence>
<evidence type="ECO:0000313" key="2">
    <source>
        <dbReference type="Proteomes" id="UP000247152"/>
    </source>
</evidence>
<dbReference type="EMBL" id="QHJG01000013">
    <property type="protein sequence ID" value="PWY55933.1"/>
    <property type="molecule type" value="Genomic_DNA"/>
</dbReference>
<dbReference type="Proteomes" id="UP000247152">
    <property type="component" value="Unassembled WGS sequence"/>
</dbReference>
<comment type="caution">
    <text evidence="1">The sequence shown here is derived from an EMBL/GenBank/DDBJ whole genome shotgun (WGS) entry which is preliminary data.</text>
</comment>
<accession>A0A317U1M0</accession>
<organism evidence="1 2">
    <name type="scientific">Legionella qingyii</name>
    <dbReference type="NCBI Taxonomy" id="2184757"/>
    <lineage>
        <taxon>Bacteria</taxon>
        <taxon>Pseudomonadati</taxon>
        <taxon>Pseudomonadota</taxon>
        <taxon>Gammaproteobacteria</taxon>
        <taxon>Legionellales</taxon>
        <taxon>Legionellaceae</taxon>
        <taxon>Legionella</taxon>
    </lineage>
</organism>
<dbReference type="AlphaFoldDB" id="A0A317U1M0"/>
<gene>
    <name evidence="1" type="ORF">DGG96_09365</name>
</gene>
<sequence>MDTSAVLVVSVEFSNRIRSVVTVGDVLVDSVGDADAVAVSINYGDGNMFDIHYWGLDEPRSTKDFNFVMS</sequence>